<feature type="domain" description="Ferlin B-domain" evidence="7">
    <location>
        <begin position="645"/>
        <end position="721"/>
    </location>
</feature>
<evidence type="ECO:0000256" key="2">
    <source>
        <dbReference type="ARBA" id="ARBA00022692"/>
    </source>
</evidence>
<dbReference type="PANTHER" id="PTHR12546:SF33">
    <property type="entry name" value="SPERM VESICLE FUSION PROTEIN FER-1"/>
    <property type="match status" value="1"/>
</dbReference>
<keyword evidence="4" id="KW-1133">Transmembrane helix</keyword>
<evidence type="ECO:0000313" key="9">
    <source>
        <dbReference type="Proteomes" id="UP001152747"/>
    </source>
</evidence>
<dbReference type="GO" id="GO:0061025">
    <property type="term" value="P:membrane fusion"/>
    <property type="evidence" value="ECO:0007669"/>
    <property type="project" value="TreeGrafter"/>
</dbReference>
<sequence length="817" mass="93904">MKIKTKFKKAKQRLRSFGSSNGSDGEADEQNSNSNVSDSKTSENKSSPKNQNNSSSSQSKTSADQSRKSVSRESIEPEMKEHKDSNFGKNRFIDTTKPAIWNVLVRIIEAKDIDTGGSSRVRVILDGKSKMTRVVTHVVPKWRQNILFTTKKQSLEKLADNPLTIKLVRPKFTGEVEIGHFSCYLSEVIHLTNKSVISKWVALGSQNEETDEDCANENCGFLKLSICVYRMDESPPQMIDDDGTEEIWSGAHLSDYTLKIRLFSIEMMFRKLIDEKGKGKKQQKFYLLIQCGNEKAETTLEIANVDEKQQWADIIYDQEVYIPISWPTVISQISISLFSKKGKKQRCVGKTIIPMKQIYEPGEEGFLPTFGPAYLNIFDCEKSTRFNWFVKGSTARQEDGSRFISRLFMSIDCVEHMDETVSQRLFLDHSSIMEAEGFMKSVRRYTAFCTMTSLNMINPLFASDAIQILISIGTFGSVDVDNRYCSSSTVAAMPNWDQCKYFAMPWGNLRPMSEVKCYFENIDYRIELSNSLMKMSNMLDRMIWEVLRTGNGALDQVASLGCETLDNLEQMIDAGIKFLEKVKLTRKNNLDNCWLQERKRQIRKLKDIIEGEMFDIDYSEDEIEAKLLRMMLRMRSLAKTMADDIQISIPPLVIKMFSFGKLIGFAKIPISEVYQSDNEVRSGEWCGRRRAINIQWPTLFDQKNRKEEFVAVLHATMWFGRSDMTEKWKEHVEPAEIRYFMDAYEVQAKTLALTWKPKSDAKAFLTGDGEFISSIPKVKDGWKTVGQWLVMNTHDMWMSNCGRQTMHDKAYEVQKKK</sequence>
<evidence type="ECO:0000256" key="1">
    <source>
        <dbReference type="ARBA" id="ARBA00004370"/>
    </source>
</evidence>
<dbReference type="EMBL" id="CANHGI010000001">
    <property type="protein sequence ID" value="CAI5438530.1"/>
    <property type="molecule type" value="Genomic_DNA"/>
</dbReference>
<accession>A0A9P1MSX7</accession>
<dbReference type="Proteomes" id="UP001152747">
    <property type="component" value="Unassembled WGS sequence"/>
</dbReference>
<keyword evidence="2" id="KW-0812">Transmembrane</keyword>
<dbReference type="InterPro" id="IPR012561">
    <property type="entry name" value="Ferlin_B-domain"/>
</dbReference>
<dbReference type="SMART" id="SM01201">
    <property type="entry name" value="FerB"/>
    <property type="match status" value="1"/>
</dbReference>
<feature type="compositionally biased region" description="Low complexity" evidence="6">
    <location>
        <begin position="44"/>
        <end position="64"/>
    </location>
</feature>
<dbReference type="PANTHER" id="PTHR12546">
    <property type="entry name" value="FER-1-LIKE"/>
    <property type="match status" value="1"/>
</dbReference>
<dbReference type="GO" id="GO:0016020">
    <property type="term" value="C:membrane"/>
    <property type="evidence" value="ECO:0007669"/>
    <property type="project" value="UniProtKB-SubCell"/>
</dbReference>
<dbReference type="AlphaFoldDB" id="A0A9P1MSX7"/>
<reference evidence="8" key="1">
    <citation type="submission" date="2022-11" db="EMBL/GenBank/DDBJ databases">
        <authorList>
            <person name="Kikuchi T."/>
        </authorList>
    </citation>
    <scope>NUCLEOTIDE SEQUENCE</scope>
    <source>
        <strain evidence="8">PS1010</strain>
    </source>
</reference>
<organism evidence="8 9">
    <name type="scientific">Caenorhabditis angaria</name>
    <dbReference type="NCBI Taxonomy" id="860376"/>
    <lineage>
        <taxon>Eukaryota</taxon>
        <taxon>Metazoa</taxon>
        <taxon>Ecdysozoa</taxon>
        <taxon>Nematoda</taxon>
        <taxon>Chromadorea</taxon>
        <taxon>Rhabditida</taxon>
        <taxon>Rhabditina</taxon>
        <taxon>Rhabditomorpha</taxon>
        <taxon>Rhabditoidea</taxon>
        <taxon>Rhabditidae</taxon>
        <taxon>Peloderinae</taxon>
        <taxon>Caenorhabditis</taxon>
    </lineage>
</organism>
<dbReference type="InterPro" id="IPR035892">
    <property type="entry name" value="C2_domain_sf"/>
</dbReference>
<name>A0A9P1MSX7_9PELO</name>
<keyword evidence="5" id="KW-0472">Membrane</keyword>
<proteinExistence type="predicted"/>
<gene>
    <name evidence="8" type="ORF">CAMP_LOCUS1167</name>
</gene>
<dbReference type="InterPro" id="IPR037721">
    <property type="entry name" value="Ferlin"/>
</dbReference>
<dbReference type="OrthoDB" id="5860982at2759"/>
<feature type="compositionally biased region" description="Basic residues" evidence="6">
    <location>
        <begin position="1"/>
        <end position="14"/>
    </location>
</feature>
<evidence type="ECO:0000313" key="8">
    <source>
        <dbReference type="EMBL" id="CAI5438530.1"/>
    </source>
</evidence>
<evidence type="ECO:0000256" key="4">
    <source>
        <dbReference type="ARBA" id="ARBA00022989"/>
    </source>
</evidence>
<comment type="caution">
    <text evidence="8">The sequence shown here is derived from an EMBL/GenBank/DDBJ whole genome shotgun (WGS) entry which is preliminary data.</text>
</comment>
<evidence type="ECO:0000256" key="3">
    <source>
        <dbReference type="ARBA" id="ARBA00022737"/>
    </source>
</evidence>
<evidence type="ECO:0000256" key="6">
    <source>
        <dbReference type="SAM" id="MobiDB-lite"/>
    </source>
</evidence>
<keyword evidence="3" id="KW-0677">Repeat</keyword>
<evidence type="ECO:0000259" key="7">
    <source>
        <dbReference type="SMART" id="SM01201"/>
    </source>
</evidence>
<keyword evidence="9" id="KW-1185">Reference proteome</keyword>
<feature type="region of interest" description="Disordered" evidence="6">
    <location>
        <begin position="1"/>
        <end position="90"/>
    </location>
</feature>
<comment type="subcellular location">
    <subcellularLocation>
        <location evidence="1">Membrane</location>
    </subcellularLocation>
</comment>
<dbReference type="GO" id="GO:0007009">
    <property type="term" value="P:plasma membrane organization"/>
    <property type="evidence" value="ECO:0007669"/>
    <property type="project" value="TreeGrafter"/>
</dbReference>
<evidence type="ECO:0000256" key="5">
    <source>
        <dbReference type="ARBA" id="ARBA00023136"/>
    </source>
</evidence>
<feature type="compositionally biased region" description="Polar residues" evidence="6">
    <location>
        <begin position="30"/>
        <end position="39"/>
    </location>
</feature>
<dbReference type="SUPFAM" id="SSF49562">
    <property type="entry name" value="C2 domain (Calcium/lipid-binding domain, CaLB)"/>
    <property type="match status" value="1"/>
</dbReference>
<dbReference type="Pfam" id="PF08150">
    <property type="entry name" value="FerB"/>
    <property type="match status" value="1"/>
</dbReference>
<protein>
    <recommendedName>
        <fullName evidence="7">Ferlin B-domain domain-containing protein</fullName>
    </recommendedName>
</protein>
<feature type="compositionally biased region" description="Basic and acidic residues" evidence="6">
    <location>
        <begin position="65"/>
        <end position="90"/>
    </location>
</feature>